<name>A0A016XIV2_9BURK</name>
<keyword evidence="8 14" id="KW-0418">Kinase</keyword>
<keyword evidence="6" id="KW-0808">Transferase</keyword>
<keyword evidence="5" id="KW-0597">Phosphoprotein</keyword>
<dbReference type="Pfam" id="PF02518">
    <property type="entry name" value="HATPase_c"/>
    <property type="match status" value="1"/>
</dbReference>
<dbReference type="EC" id="2.7.13.3" evidence="3"/>
<dbReference type="CDD" id="cd06225">
    <property type="entry name" value="HAMP"/>
    <property type="match status" value="1"/>
</dbReference>
<dbReference type="InterPro" id="IPR003594">
    <property type="entry name" value="HATPase_dom"/>
</dbReference>
<evidence type="ECO:0000256" key="6">
    <source>
        <dbReference type="ARBA" id="ARBA00022679"/>
    </source>
</evidence>
<dbReference type="SMART" id="SM00304">
    <property type="entry name" value="HAMP"/>
    <property type="match status" value="1"/>
</dbReference>
<organism evidence="14 15">
    <name type="scientific">Hylemonella gracilis str. Niagara R</name>
    <dbReference type="NCBI Taxonomy" id="1458275"/>
    <lineage>
        <taxon>Bacteria</taxon>
        <taxon>Pseudomonadati</taxon>
        <taxon>Pseudomonadota</taxon>
        <taxon>Betaproteobacteria</taxon>
        <taxon>Burkholderiales</taxon>
        <taxon>Comamonadaceae</taxon>
        <taxon>Hylemonella</taxon>
    </lineage>
</organism>
<evidence type="ECO:0000259" key="13">
    <source>
        <dbReference type="PROSITE" id="PS50885"/>
    </source>
</evidence>
<dbReference type="InterPro" id="IPR005467">
    <property type="entry name" value="His_kinase_dom"/>
</dbReference>
<dbReference type="PROSITE" id="PS50109">
    <property type="entry name" value="HIS_KIN"/>
    <property type="match status" value="1"/>
</dbReference>
<evidence type="ECO:0000256" key="5">
    <source>
        <dbReference type="ARBA" id="ARBA00022553"/>
    </source>
</evidence>
<dbReference type="Proteomes" id="UP000023268">
    <property type="component" value="Unassembled WGS sequence"/>
</dbReference>
<evidence type="ECO:0000256" key="7">
    <source>
        <dbReference type="ARBA" id="ARBA00022741"/>
    </source>
</evidence>
<dbReference type="eggNOG" id="COG2770">
    <property type="taxonomic scope" value="Bacteria"/>
</dbReference>
<dbReference type="Pfam" id="PF00512">
    <property type="entry name" value="HisKA"/>
    <property type="match status" value="1"/>
</dbReference>
<keyword evidence="11" id="KW-0812">Transmembrane</keyword>
<dbReference type="SMART" id="SM00387">
    <property type="entry name" value="HATPase_c"/>
    <property type="match status" value="1"/>
</dbReference>
<dbReference type="Pfam" id="PF00672">
    <property type="entry name" value="HAMP"/>
    <property type="match status" value="1"/>
</dbReference>
<keyword evidence="9" id="KW-0067">ATP-binding</keyword>
<evidence type="ECO:0000256" key="4">
    <source>
        <dbReference type="ARBA" id="ARBA00022475"/>
    </source>
</evidence>
<feature type="domain" description="Histidine kinase" evidence="12">
    <location>
        <begin position="255"/>
        <end position="466"/>
    </location>
</feature>
<gene>
    <name evidence="14" type="ORF">AZ34_08540</name>
</gene>
<evidence type="ECO:0000256" key="3">
    <source>
        <dbReference type="ARBA" id="ARBA00012438"/>
    </source>
</evidence>
<dbReference type="PROSITE" id="PS50885">
    <property type="entry name" value="HAMP"/>
    <property type="match status" value="1"/>
</dbReference>
<dbReference type="Gene3D" id="1.10.287.130">
    <property type="match status" value="1"/>
</dbReference>
<dbReference type="SMART" id="SM00388">
    <property type="entry name" value="HisKA"/>
    <property type="match status" value="1"/>
</dbReference>
<keyword evidence="11" id="KW-0472">Membrane</keyword>
<dbReference type="PRINTS" id="PR00344">
    <property type="entry name" value="BCTRLSENSOR"/>
</dbReference>
<evidence type="ECO:0000256" key="8">
    <source>
        <dbReference type="ARBA" id="ARBA00022777"/>
    </source>
</evidence>
<dbReference type="GO" id="GO:0000155">
    <property type="term" value="F:phosphorelay sensor kinase activity"/>
    <property type="evidence" value="ECO:0007669"/>
    <property type="project" value="InterPro"/>
</dbReference>
<evidence type="ECO:0000256" key="10">
    <source>
        <dbReference type="SAM" id="MobiDB-lite"/>
    </source>
</evidence>
<dbReference type="InterPro" id="IPR036097">
    <property type="entry name" value="HisK_dim/P_sf"/>
</dbReference>
<dbReference type="PANTHER" id="PTHR44936">
    <property type="entry name" value="SENSOR PROTEIN CREC"/>
    <property type="match status" value="1"/>
</dbReference>
<dbReference type="eggNOG" id="COG2205">
    <property type="taxonomic scope" value="Bacteria"/>
</dbReference>
<protein>
    <recommendedName>
        <fullName evidence="3">histidine kinase</fullName>
        <ecNumber evidence="3">2.7.13.3</ecNumber>
    </recommendedName>
</protein>
<evidence type="ECO:0000256" key="2">
    <source>
        <dbReference type="ARBA" id="ARBA00004651"/>
    </source>
</evidence>
<keyword evidence="7" id="KW-0547">Nucleotide-binding</keyword>
<dbReference type="SUPFAM" id="SSF55874">
    <property type="entry name" value="ATPase domain of HSP90 chaperone/DNA topoisomerase II/histidine kinase"/>
    <property type="match status" value="1"/>
</dbReference>
<dbReference type="SUPFAM" id="SSF47384">
    <property type="entry name" value="Homodimeric domain of signal transducing histidine kinase"/>
    <property type="match status" value="1"/>
</dbReference>
<feature type="domain" description="HAMP" evidence="13">
    <location>
        <begin position="192"/>
        <end position="247"/>
    </location>
</feature>
<comment type="catalytic activity">
    <reaction evidence="1">
        <text>ATP + protein L-histidine = ADP + protein N-phospho-L-histidine.</text>
        <dbReference type="EC" id="2.7.13.3"/>
    </reaction>
</comment>
<evidence type="ECO:0000313" key="14">
    <source>
        <dbReference type="EMBL" id="EYC51123.1"/>
    </source>
</evidence>
<keyword evidence="4" id="KW-1003">Cell membrane</keyword>
<dbReference type="STRING" id="1458275.AZ34_08540"/>
<dbReference type="InterPro" id="IPR003660">
    <property type="entry name" value="HAMP_dom"/>
</dbReference>
<dbReference type="SUPFAM" id="SSF158472">
    <property type="entry name" value="HAMP domain-like"/>
    <property type="match status" value="1"/>
</dbReference>
<dbReference type="OrthoDB" id="9804645at2"/>
<sequence length="466" mass="52237">MIPTPLSPPVTAPAPRWYCRLWRLPRSSLKLRLVVLFLVLALAVVLTFIRGAQEAFTLGWRDTARPLLTDYIDRLAAEITVDGHPDLDRARALVRQLPVTVDILGPDLNWRSHPEQSTDGLRRRPRHADEDGDEDHEEEDRRWRSLLERRTADGHVIRFGLNEAALERRPHMLGYTLVILLTLTLLAYLYVRRLLRPLDDIRRGAQRFGAGEFGTPIPVRHPEKPDELGQLAQTINTMGQDIARMLEAQRALLLAISHELRSPLTRARLHTELLPDNDEVRPQRAALLRDLGEMARLISDLLESERLAGRHATLHLENTDLVALAREVLADLATTQPLALNIKLHAQEALAPRAVDRVRLRLLLRNLLDNALRHGAQAPQPPELRIAEEGSDLLFEVRDHGPGVPEDHLAQLSQPFFRPDAARSRGTGGVGLGLYLCRLVAQAHGGSLTVRNAQPGLRVTARLPGP</sequence>
<comment type="subcellular location">
    <subcellularLocation>
        <location evidence="2">Cell membrane</location>
        <topology evidence="2">Multi-pass membrane protein</topology>
    </subcellularLocation>
</comment>
<feature type="region of interest" description="Disordered" evidence="10">
    <location>
        <begin position="110"/>
        <end position="141"/>
    </location>
</feature>
<evidence type="ECO:0000256" key="11">
    <source>
        <dbReference type="SAM" id="Phobius"/>
    </source>
</evidence>
<dbReference type="GO" id="GO:0005524">
    <property type="term" value="F:ATP binding"/>
    <property type="evidence" value="ECO:0007669"/>
    <property type="project" value="UniProtKB-KW"/>
</dbReference>
<evidence type="ECO:0000256" key="1">
    <source>
        <dbReference type="ARBA" id="ARBA00000085"/>
    </source>
</evidence>
<feature type="transmembrane region" description="Helical" evidence="11">
    <location>
        <begin position="172"/>
        <end position="191"/>
    </location>
</feature>
<feature type="transmembrane region" description="Helical" evidence="11">
    <location>
        <begin position="33"/>
        <end position="52"/>
    </location>
</feature>
<evidence type="ECO:0000256" key="9">
    <source>
        <dbReference type="ARBA" id="ARBA00022840"/>
    </source>
</evidence>
<dbReference type="GO" id="GO:0005886">
    <property type="term" value="C:plasma membrane"/>
    <property type="evidence" value="ECO:0007669"/>
    <property type="project" value="UniProtKB-SubCell"/>
</dbReference>
<evidence type="ECO:0000313" key="15">
    <source>
        <dbReference type="Proteomes" id="UP000023268"/>
    </source>
</evidence>
<proteinExistence type="predicted"/>
<reference evidence="14 15" key="1">
    <citation type="submission" date="2014-02" db="EMBL/GenBank/DDBJ databases">
        <title>Draft Genome of Hylemonella gracilis isolated from the Niagara River.</title>
        <authorList>
            <person name="Pawlowski D.R."/>
            <person name="Koudelka G.B."/>
        </authorList>
    </citation>
    <scope>NUCLEOTIDE SEQUENCE [LARGE SCALE GENOMIC DNA]</scope>
    <source>
        <strain evidence="14 15">Niagara R</strain>
    </source>
</reference>
<dbReference type="AlphaFoldDB" id="A0A016XIV2"/>
<dbReference type="InterPro" id="IPR036890">
    <property type="entry name" value="HATPase_C_sf"/>
</dbReference>
<keyword evidence="11" id="KW-1133">Transmembrane helix</keyword>
<feature type="compositionally biased region" description="Basic and acidic residues" evidence="10">
    <location>
        <begin position="110"/>
        <end position="122"/>
    </location>
</feature>
<evidence type="ECO:0000259" key="12">
    <source>
        <dbReference type="PROSITE" id="PS50109"/>
    </source>
</evidence>
<dbReference type="PANTHER" id="PTHR44936:SF10">
    <property type="entry name" value="SENSOR PROTEIN RSTB"/>
    <property type="match status" value="1"/>
</dbReference>
<dbReference type="CDD" id="cd00082">
    <property type="entry name" value="HisKA"/>
    <property type="match status" value="1"/>
</dbReference>
<comment type="caution">
    <text evidence="14">The sequence shown here is derived from an EMBL/GenBank/DDBJ whole genome shotgun (WGS) entry which is preliminary data.</text>
</comment>
<dbReference type="Gene3D" id="3.30.565.10">
    <property type="entry name" value="Histidine kinase-like ATPase, C-terminal domain"/>
    <property type="match status" value="1"/>
</dbReference>
<dbReference type="RefSeq" id="WP_035607004.1">
    <property type="nucleotide sequence ID" value="NZ_JEMG01000001.1"/>
</dbReference>
<dbReference type="InterPro" id="IPR004358">
    <property type="entry name" value="Sig_transdc_His_kin-like_C"/>
</dbReference>
<dbReference type="EMBL" id="JEMG01000001">
    <property type="protein sequence ID" value="EYC51123.1"/>
    <property type="molecule type" value="Genomic_DNA"/>
</dbReference>
<accession>A0A016XIV2</accession>
<dbReference type="InterPro" id="IPR003661">
    <property type="entry name" value="HisK_dim/P_dom"/>
</dbReference>
<dbReference type="InterPro" id="IPR050980">
    <property type="entry name" value="2C_sensor_his_kinase"/>
</dbReference>